<accession>A0AAW0KI04</accession>
<dbReference type="Proteomes" id="UP000237347">
    <property type="component" value="Unassembled WGS sequence"/>
</dbReference>
<keyword evidence="3" id="KW-1185">Reference proteome</keyword>
<keyword evidence="1" id="KW-0472">Membrane</keyword>
<gene>
    <name evidence="2" type="primary">CAT1_7</name>
    <name evidence="2" type="ORF">CFP56_018830</name>
</gene>
<sequence length="73" mass="8176">MKKTLTSWDLIWFGIGAVIGAGIFVLTGLEAQQQQDLLLYCPTSFRVSLHCSLFFATLNLPLRSQLQVDHLPI</sequence>
<evidence type="ECO:0000313" key="2">
    <source>
        <dbReference type="EMBL" id="KAK7839043.1"/>
    </source>
</evidence>
<name>A0AAW0KI04_QUESU</name>
<evidence type="ECO:0000256" key="1">
    <source>
        <dbReference type="SAM" id="Phobius"/>
    </source>
</evidence>
<dbReference type="EMBL" id="PKMF04000292">
    <property type="protein sequence ID" value="KAK7839043.1"/>
    <property type="molecule type" value="Genomic_DNA"/>
</dbReference>
<protein>
    <submittedName>
        <fullName evidence="2">Cationic amino acid transporter 1</fullName>
    </submittedName>
</protein>
<reference evidence="2 3" key="1">
    <citation type="journal article" date="2018" name="Sci. Data">
        <title>The draft genome sequence of cork oak.</title>
        <authorList>
            <person name="Ramos A.M."/>
            <person name="Usie A."/>
            <person name="Barbosa P."/>
            <person name="Barros P.M."/>
            <person name="Capote T."/>
            <person name="Chaves I."/>
            <person name="Simoes F."/>
            <person name="Abreu I."/>
            <person name="Carrasquinho I."/>
            <person name="Faro C."/>
            <person name="Guimaraes J.B."/>
            <person name="Mendonca D."/>
            <person name="Nobrega F."/>
            <person name="Rodrigues L."/>
            <person name="Saibo N.J.M."/>
            <person name="Varela M.C."/>
            <person name="Egas C."/>
            <person name="Matos J."/>
            <person name="Miguel C.M."/>
            <person name="Oliveira M.M."/>
            <person name="Ricardo C.P."/>
            <person name="Goncalves S."/>
        </authorList>
    </citation>
    <scope>NUCLEOTIDE SEQUENCE [LARGE SCALE GENOMIC DNA]</scope>
    <source>
        <strain evidence="3">cv. HL8</strain>
    </source>
</reference>
<dbReference type="Gene3D" id="1.20.1740.10">
    <property type="entry name" value="Amino acid/polyamine transporter I"/>
    <property type="match status" value="1"/>
</dbReference>
<organism evidence="2 3">
    <name type="scientific">Quercus suber</name>
    <name type="common">Cork oak</name>
    <dbReference type="NCBI Taxonomy" id="58331"/>
    <lineage>
        <taxon>Eukaryota</taxon>
        <taxon>Viridiplantae</taxon>
        <taxon>Streptophyta</taxon>
        <taxon>Embryophyta</taxon>
        <taxon>Tracheophyta</taxon>
        <taxon>Spermatophyta</taxon>
        <taxon>Magnoliopsida</taxon>
        <taxon>eudicotyledons</taxon>
        <taxon>Gunneridae</taxon>
        <taxon>Pentapetalae</taxon>
        <taxon>rosids</taxon>
        <taxon>fabids</taxon>
        <taxon>Fagales</taxon>
        <taxon>Fagaceae</taxon>
        <taxon>Quercus</taxon>
    </lineage>
</organism>
<proteinExistence type="predicted"/>
<evidence type="ECO:0000313" key="3">
    <source>
        <dbReference type="Proteomes" id="UP000237347"/>
    </source>
</evidence>
<comment type="caution">
    <text evidence="2">The sequence shown here is derived from an EMBL/GenBank/DDBJ whole genome shotgun (WGS) entry which is preliminary data.</text>
</comment>
<feature type="transmembrane region" description="Helical" evidence="1">
    <location>
        <begin position="12"/>
        <end position="31"/>
    </location>
</feature>
<keyword evidence="1" id="KW-0812">Transmembrane</keyword>
<dbReference type="AlphaFoldDB" id="A0AAW0KI04"/>
<keyword evidence="1" id="KW-1133">Transmembrane helix</keyword>